<feature type="region of interest" description="Disordered" evidence="1">
    <location>
        <begin position="16"/>
        <end position="112"/>
    </location>
</feature>
<feature type="compositionally biased region" description="Basic and acidic residues" evidence="1">
    <location>
        <begin position="74"/>
        <end position="105"/>
    </location>
</feature>
<accession>A0A8T0HWC9</accession>
<protein>
    <submittedName>
        <fullName evidence="2">Uncharacterized protein</fullName>
    </submittedName>
</protein>
<dbReference type="AlphaFoldDB" id="A0A8T0HWC9"/>
<evidence type="ECO:0000256" key="1">
    <source>
        <dbReference type="SAM" id="MobiDB-lite"/>
    </source>
</evidence>
<evidence type="ECO:0000313" key="3">
    <source>
        <dbReference type="Proteomes" id="UP000822688"/>
    </source>
</evidence>
<feature type="compositionally biased region" description="Acidic residues" evidence="1">
    <location>
        <begin position="52"/>
        <end position="73"/>
    </location>
</feature>
<keyword evidence="3" id="KW-1185">Reference proteome</keyword>
<name>A0A8T0HWC9_CERPU</name>
<dbReference type="EMBL" id="CM026426">
    <property type="protein sequence ID" value="KAG0575001.1"/>
    <property type="molecule type" value="Genomic_DNA"/>
</dbReference>
<evidence type="ECO:0000313" key="2">
    <source>
        <dbReference type="EMBL" id="KAG0575001.1"/>
    </source>
</evidence>
<dbReference type="Proteomes" id="UP000822688">
    <property type="component" value="Chromosome V"/>
</dbReference>
<organism evidence="2 3">
    <name type="scientific">Ceratodon purpureus</name>
    <name type="common">Fire moss</name>
    <name type="synonym">Dicranum purpureum</name>
    <dbReference type="NCBI Taxonomy" id="3225"/>
    <lineage>
        <taxon>Eukaryota</taxon>
        <taxon>Viridiplantae</taxon>
        <taxon>Streptophyta</taxon>
        <taxon>Embryophyta</taxon>
        <taxon>Bryophyta</taxon>
        <taxon>Bryophytina</taxon>
        <taxon>Bryopsida</taxon>
        <taxon>Dicranidae</taxon>
        <taxon>Pseudoditrichales</taxon>
        <taxon>Ditrichaceae</taxon>
        <taxon>Ceratodon</taxon>
    </lineage>
</organism>
<feature type="compositionally biased region" description="Acidic residues" evidence="1">
    <location>
        <begin position="28"/>
        <end position="45"/>
    </location>
</feature>
<proteinExistence type="predicted"/>
<reference evidence="2" key="1">
    <citation type="submission" date="2020-06" db="EMBL/GenBank/DDBJ databases">
        <title>WGS assembly of Ceratodon purpureus strain R40.</title>
        <authorList>
            <person name="Carey S.B."/>
            <person name="Jenkins J."/>
            <person name="Shu S."/>
            <person name="Lovell J.T."/>
            <person name="Sreedasyam A."/>
            <person name="Maumus F."/>
            <person name="Tiley G.P."/>
            <person name="Fernandez-Pozo N."/>
            <person name="Barry K."/>
            <person name="Chen C."/>
            <person name="Wang M."/>
            <person name="Lipzen A."/>
            <person name="Daum C."/>
            <person name="Saski C.A."/>
            <person name="Payton A.C."/>
            <person name="Mcbreen J.C."/>
            <person name="Conrad R.E."/>
            <person name="Kollar L.M."/>
            <person name="Olsson S."/>
            <person name="Huttunen S."/>
            <person name="Landis J.B."/>
            <person name="Wickett N.J."/>
            <person name="Johnson M.G."/>
            <person name="Rensing S.A."/>
            <person name="Grimwood J."/>
            <person name="Schmutz J."/>
            <person name="Mcdaniel S.F."/>
        </authorList>
    </citation>
    <scope>NUCLEOTIDE SEQUENCE</scope>
    <source>
        <strain evidence="2">R40</strain>
    </source>
</reference>
<comment type="caution">
    <text evidence="2">The sequence shown here is derived from an EMBL/GenBank/DDBJ whole genome shotgun (WGS) entry which is preliminary data.</text>
</comment>
<gene>
    <name evidence="2" type="ORF">KC19_VG309900</name>
</gene>
<sequence length="112" mass="12561">MENVSRMERVEVACDSYRAKHGLRDDIFNSEEEGSGEDEVEEGVYEEIVSQTDDDEDEDNHDDEDEDNHDDEEEKNHDDEEGHEEDGGASREGDGERENNGRDGGVEGDGGI</sequence>